<comment type="similarity">
    <text evidence="5 13">Belongs to the RNase HII family.</text>
</comment>
<keyword evidence="7 12" id="KW-0540">Nuclease</keyword>
<dbReference type="GO" id="GO:0032299">
    <property type="term" value="C:ribonuclease H2 complex"/>
    <property type="evidence" value="ECO:0007669"/>
    <property type="project" value="TreeGrafter"/>
</dbReference>
<dbReference type="GO" id="GO:0043137">
    <property type="term" value="P:DNA replication, removal of RNA primer"/>
    <property type="evidence" value="ECO:0007669"/>
    <property type="project" value="TreeGrafter"/>
</dbReference>
<evidence type="ECO:0000256" key="13">
    <source>
        <dbReference type="RuleBase" id="RU003515"/>
    </source>
</evidence>
<evidence type="ECO:0000259" key="14">
    <source>
        <dbReference type="PROSITE" id="PS51975"/>
    </source>
</evidence>
<feature type="binding site" evidence="12">
    <location>
        <position position="6"/>
    </location>
    <ligand>
        <name>a divalent metal cation</name>
        <dbReference type="ChEBI" id="CHEBI:60240"/>
    </ligand>
</feature>
<keyword evidence="11" id="KW-0464">Manganese</keyword>
<dbReference type="GO" id="GO:0046872">
    <property type="term" value="F:metal ion binding"/>
    <property type="evidence" value="ECO:0007669"/>
    <property type="project" value="UniProtKB-KW"/>
</dbReference>
<keyword evidence="8 12" id="KW-0479">Metal-binding</keyword>
<feature type="domain" description="RNase H type-2" evidence="14">
    <location>
        <begin position="1"/>
        <end position="189"/>
    </location>
</feature>
<dbReference type="OrthoDB" id="9803420at2"/>
<protein>
    <recommendedName>
        <fullName evidence="13">Ribonuclease</fullName>
        <ecNumber evidence="13">3.1.26.4</ecNumber>
    </recommendedName>
</protein>
<evidence type="ECO:0000256" key="2">
    <source>
        <dbReference type="ARBA" id="ARBA00001946"/>
    </source>
</evidence>
<evidence type="ECO:0000313" key="16">
    <source>
        <dbReference type="EMBL" id="TLE00482.1"/>
    </source>
</evidence>
<accession>A0A099TZ89</accession>
<comment type="cofactor">
    <cofactor evidence="12">
        <name>Mn(2+)</name>
        <dbReference type="ChEBI" id="CHEBI:29035"/>
    </cofactor>
    <cofactor evidence="12">
        <name>Mg(2+)</name>
        <dbReference type="ChEBI" id="CHEBI:18420"/>
    </cofactor>
    <text evidence="12">Manganese or magnesium. Binds 1 divalent metal ion per monomer in the absence of substrate. May bind a second metal ion after substrate binding.</text>
</comment>
<dbReference type="GO" id="GO:0003723">
    <property type="term" value="F:RNA binding"/>
    <property type="evidence" value="ECO:0007669"/>
    <property type="project" value="UniProtKB-UniRule"/>
</dbReference>
<evidence type="ECO:0000256" key="10">
    <source>
        <dbReference type="ARBA" id="ARBA00022801"/>
    </source>
</evidence>
<dbReference type="CDD" id="cd07182">
    <property type="entry name" value="RNase_HII_bacteria_HII_like"/>
    <property type="match status" value="1"/>
</dbReference>
<evidence type="ECO:0000256" key="8">
    <source>
        <dbReference type="ARBA" id="ARBA00022723"/>
    </source>
</evidence>
<evidence type="ECO:0000313" key="18">
    <source>
        <dbReference type="Proteomes" id="UP000255139"/>
    </source>
</evidence>
<reference evidence="15 18" key="2">
    <citation type="submission" date="2018-06" db="EMBL/GenBank/DDBJ databases">
        <authorList>
            <consortium name="Pathogen Informatics"/>
            <person name="Doyle S."/>
        </authorList>
    </citation>
    <scope>NUCLEOTIDE SEQUENCE [LARGE SCALE GENOMIC DNA]</scope>
    <source>
        <strain evidence="15 18">NCTC12714</strain>
    </source>
</reference>
<gene>
    <name evidence="15" type="primary">rnhB</name>
    <name evidence="16" type="ORF">LS73_004685</name>
    <name evidence="15" type="ORF">NCTC12714_01265</name>
</gene>
<comment type="function">
    <text evidence="3 13">Endonuclease that specifically degrades the RNA of RNA-DNA hybrids.</text>
</comment>
<comment type="subcellular location">
    <subcellularLocation>
        <location evidence="4">Cytoplasm</location>
    </subcellularLocation>
</comment>
<dbReference type="GO" id="GO:0006298">
    <property type="term" value="P:mismatch repair"/>
    <property type="evidence" value="ECO:0007669"/>
    <property type="project" value="TreeGrafter"/>
</dbReference>
<organism evidence="15 18">
    <name type="scientific">Helicobacter muridarum</name>
    <dbReference type="NCBI Taxonomy" id="216"/>
    <lineage>
        <taxon>Bacteria</taxon>
        <taxon>Pseudomonadati</taxon>
        <taxon>Campylobacterota</taxon>
        <taxon>Epsilonproteobacteria</taxon>
        <taxon>Campylobacterales</taxon>
        <taxon>Helicobacteraceae</taxon>
        <taxon>Helicobacter</taxon>
    </lineage>
</organism>
<dbReference type="Gene3D" id="3.30.420.10">
    <property type="entry name" value="Ribonuclease H-like superfamily/Ribonuclease H"/>
    <property type="match status" value="1"/>
</dbReference>
<comment type="cofactor">
    <cofactor evidence="2">
        <name>Mg(2+)</name>
        <dbReference type="ChEBI" id="CHEBI:18420"/>
    </cofactor>
</comment>
<dbReference type="Proteomes" id="UP000029922">
    <property type="component" value="Unassembled WGS sequence"/>
</dbReference>
<dbReference type="InterPro" id="IPR001352">
    <property type="entry name" value="RNase_HII/HIII"/>
</dbReference>
<dbReference type="EMBL" id="JRPD02000007">
    <property type="protein sequence ID" value="TLE00482.1"/>
    <property type="molecule type" value="Genomic_DNA"/>
</dbReference>
<dbReference type="GO" id="GO:0005737">
    <property type="term" value="C:cytoplasm"/>
    <property type="evidence" value="ECO:0007669"/>
    <property type="project" value="UniProtKB-SubCell"/>
</dbReference>
<dbReference type="PANTHER" id="PTHR10954:SF18">
    <property type="entry name" value="RIBONUCLEASE HII"/>
    <property type="match status" value="1"/>
</dbReference>
<feature type="binding site" evidence="12">
    <location>
        <position position="7"/>
    </location>
    <ligand>
        <name>a divalent metal cation</name>
        <dbReference type="ChEBI" id="CHEBI:60240"/>
    </ligand>
</feature>
<keyword evidence="6" id="KW-0963">Cytoplasm</keyword>
<proteinExistence type="inferred from homology"/>
<name>A0A099TZ89_9HELI</name>
<evidence type="ECO:0000313" key="17">
    <source>
        <dbReference type="Proteomes" id="UP000029922"/>
    </source>
</evidence>
<dbReference type="Pfam" id="PF01351">
    <property type="entry name" value="RNase_HII"/>
    <property type="match status" value="1"/>
</dbReference>
<dbReference type="PROSITE" id="PS51975">
    <property type="entry name" value="RNASE_H_2"/>
    <property type="match status" value="1"/>
</dbReference>
<evidence type="ECO:0000256" key="6">
    <source>
        <dbReference type="ARBA" id="ARBA00022490"/>
    </source>
</evidence>
<evidence type="ECO:0000256" key="11">
    <source>
        <dbReference type="ARBA" id="ARBA00023211"/>
    </source>
</evidence>
<evidence type="ECO:0000313" key="15">
    <source>
        <dbReference type="EMBL" id="STQ86458.1"/>
    </source>
</evidence>
<evidence type="ECO:0000256" key="1">
    <source>
        <dbReference type="ARBA" id="ARBA00000077"/>
    </source>
</evidence>
<keyword evidence="9 12" id="KW-0255">Endonuclease</keyword>
<dbReference type="InterPro" id="IPR024567">
    <property type="entry name" value="RNase_HII/HIII_dom"/>
</dbReference>
<dbReference type="AlphaFoldDB" id="A0A099TZ89"/>
<evidence type="ECO:0000256" key="12">
    <source>
        <dbReference type="PROSITE-ProRule" id="PRU01319"/>
    </source>
</evidence>
<evidence type="ECO:0000256" key="7">
    <source>
        <dbReference type="ARBA" id="ARBA00022722"/>
    </source>
</evidence>
<dbReference type="STRING" id="216.LS73_06685"/>
<evidence type="ECO:0000256" key="4">
    <source>
        <dbReference type="ARBA" id="ARBA00004496"/>
    </source>
</evidence>
<dbReference type="PANTHER" id="PTHR10954">
    <property type="entry name" value="RIBONUCLEASE H2 SUBUNIT A"/>
    <property type="match status" value="1"/>
</dbReference>
<feature type="binding site" evidence="12">
    <location>
        <position position="107"/>
    </location>
    <ligand>
        <name>a divalent metal cation</name>
        <dbReference type="ChEBI" id="CHEBI:60240"/>
    </ligand>
</feature>
<dbReference type="InterPro" id="IPR012337">
    <property type="entry name" value="RNaseH-like_sf"/>
</dbReference>
<evidence type="ECO:0000256" key="5">
    <source>
        <dbReference type="ARBA" id="ARBA00007383"/>
    </source>
</evidence>
<dbReference type="EC" id="3.1.26.4" evidence="13"/>
<reference evidence="16 17" key="1">
    <citation type="journal article" date="2014" name="Genome Announc.">
        <title>Draft genome sequences of eight enterohepatic helicobacter species isolated from both laboratory and wild rodents.</title>
        <authorList>
            <person name="Sheh A."/>
            <person name="Shen Z."/>
            <person name="Fox J.G."/>
        </authorList>
    </citation>
    <scope>NUCLEOTIDE SEQUENCE [LARGE SCALE GENOMIC DNA]</scope>
    <source>
        <strain evidence="16 17">ST1</strain>
    </source>
</reference>
<dbReference type="GO" id="GO:0004523">
    <property type="term" value="F:RNA-DNA hybrid ribonuclease activity"/>
    <property type="evidence" value="ECO:0007669"/>
    <property type="project" value="UniProtKB-UniRule"/>
</dbReference>
<keyword evidence="18" id="KW-1185">Reference proteome</keyword>
<dbReference type="RefSeq" id="WP_034558442.1">
    <property type="nucleotide sequence ID" value="NZ_FZML01000020.1"/>
</dbReference>
<dbReference type="InterPro" id="IPR022898">
    <property type="entry name" value="RNase_HII"/>
</dbReference>
<dbReference type="Proteomes" id="UP000255139">
    <property type="component" value="Unassembled WGS sequence"/>
</dbReference>
<dbReference type="SUPFAM" id="SSF53098">
    <property type="entry name" value="Ribonuclease H-like"/>
    <property type="match status" value="1"/>
</dbReference>
<dbReference type="EMBL" id="UGJE01000002">
    <property type="protein sequence ID" value="STQ86458.1"/>
    <property type="molecule type" value="Genomic_DNA"/>
</dbReference>
<sequence length="189" mass="21174">MLCGIDEAGRGCVAGSLFMAAAILPSRCLDNLTSLGVKDSKKLSFEARNDIAKRIMEYIELNGGFYKISQSSPSDIDSLGLRECLMRNLQELRDFALCKGSVSIMFDGNTSFGVLDVDTLVKGDSLNLLISSASILAKFYKDKEMLCLHEIDPRYGFKHNKGYLTKMHKQSIREFGYSEFHRKSYKISL</sequence>
<keyword evidence="10 12" id="KW-0378">Hydrolase</keyword>
<dbReference type="InterPro" id="IPR036397">
    <property type="entry name" value="RNaseH_sf"/>
</dbReference>
<comment type="catalytic activity">
    <reaction evidence="1 12 13">
        <text>Endonucleolytic cleavage to 5'-phosphomonoester.</text>
        <dbReference type="EC" id="3.1.26.4"/>
    </reaction>
</comment>
<evidence type="ECO:0000256" key="9">
    <source>
        <dbReference type="ARBA" id="ARBA00022759"/>
    </source>
</evidence>
<evidence type="ECO:0000256" key="3">
    <source>
        <dbReference type="ARBA" id="ARBA00004065"/>
    </source>
</evidence>